<dbReference type="Proteomes" id="UP000718593">
    <property type="component" value="Unassembled WGS sequence"/>
</dbReference>
<evidence type="ECO:0000313" key="2">
    <source>
        <dbReference type="EMBL" id="MBF1166040.1"/>
    </source>
</evidence>
<evidence type="ECO:0000313" key="3">
    <source>
        <dbReference type="Proteomes" id="UP000718593"/>
    </source>
</evidence>
<dbReference type="Pfam" id="PF03050">
    <property type="entry name" value="DDE_Tnp_IS66"/>
    <property type="match status" value="1"/>
</dbReference>
<gene>
    <name evidence="2" type="ORF">HXL68_13490</name>
</gene>
<organism evidence="2 3">
    <name type="scientific">Dechloromonas agitata</name>
    <dbReference type="NCBI Taxonomy" id="73030"/>
    <lineage>
        <taxon>Bacteria</taxon>
        <taxon>Pseudomonadati</taxon>
        <taxon>Pseudomonadota</taxon>
        <taxon>Betaproteobacteria</taxon>
        <taxon>Rhodocyclales</taxon>
        <taxon>Azonexaceae</taxon>
        <taxon>Dechloromonas</taxon>
    </lineage>
</organism>
<protein>
    <submittedName>
        <fullName evidence="2">Transposase</fullName>
    </submittedName>
</protein>
<dbReference type="PANTHER" id="PTHR33678:SF2">
    <property type="match status" value="1"/>
</dbReference>
<dbReference type="EMBL" id="JABZMI010000335">
    <property type="protein sequence ID" value="MBF1166040.1"/>
    <property type="molecule type" value="Genomic_DNA"/>
</dbReference>
<name>A0A930BUA7_9RHOO</name>
<reference evidence="2" key="1">
    <citation type="submission" date="2020-04" db="EMBL/GenBank/DDBJ databases">
        <title>Deep metagenomics examines the oral microbiome during advanced dental caries in children, revealing novel taxa and co-occurrences with host molecules.</title>
        <authorList>
            <person name="Baker J.L."/>
            <person name="Morton J.T."/>
            <person name="Dinis M."/>
            <person name="Alvarez R."/>
            <person name="Tran N.C."/>
            <person name="Knight R."/>
            <person name="Edlund A."/>
        </authorList>
    </citation>
    <scope>NUCLEOTIDE SEQUENCE</scope>
    <source>
        <strain evidence="2">JCVI_32_bin.24</strain>
    </source>
</reference>
<comment type="caution">
    <text evidence="2">The sequence shown here is derived from an EMBL/GenBank/DDBJ whole genome shotgun (WGS) entry which is preliminary data.</text>
</comment>
<dbReference type="InterPro" id="IPR004291">
    <property type="entry name" value="Transposase_IS66_central"/>
</dbReference>
<dbReference type="AlphaFoldDB" id="A0A930BUA7"/>
<dbReference type="InterPro" id="IPR052344">
    <property type="entry name" value="Transposase-related"/>
</dbReference>
<feature type="domain" description="Transposase IS66 central" evidence="1">
    <location>
        <begin position="15"/>
        <end position="90"/>
    </location>
</feature>
<proteinExistence type="predicted"/>
<sequence length="144" mass="15908">MFRKRDQGRLDARAVQGLQRRVRQALECGAAQTACTRTANTCANVLKLWPALWGFTSNPILQPTNNAAEQALRSLVLKRKISGPTRSLRGDQFLARGFTAHESCLRQGRDLWEFMRQAVHAFIADTAPPSLMPQARPAGPVPTG</sequence>
<dbReference type="PANTHER" id="PTHR33678">
    <property type="entry name" value="BLL1576 PROTEIN"/>
    <property type="match status" value="1"/>
</dbReference>
<accession>A0A930BUA7</accession>
<evidence type="ECO:0000259" key="1">
    <source>
        <dbReference type="Pfam" id="PF03050"/>
    </source>
</evidence>